<reference evidence="7" key="1">
    <citation type="journal article" date="2019" name="Int. J. Syst. Evol. Microbiol.">
        <title>The Global Catalogue of Microorganisms (GCM) 10K type strain sequencing project: providing services to taxonomists for standard genome sequencing and annotation.</title>
        <authorList>
            <consortium name="The Broad Institute Genomics Platform"/>
            <consortium name="The Broad Institute Genome Sequencing Center for Infectious Disease"/>
            <person name="Wu L."/>
            <person name="Ma J."/>
        </authorList>
    </citation>
    <scope>NUCLEOTIDE SEQUENCE [LARGE SCALE GENOMIC DNA]</scope>
    <source>
        <strain evidence="7">KCTC 62192</strain>
    </source>
</reference>
<keyword evidence="4" id="KW-0804">Transcription</keyword>
<dbReference type="InterPro" id="IPR000847">
    <property type="entry name" value="LysR_HTH_N"/>
</dbReference>
<dbReference type="EMBL" id="JBHRSK010000015">
    <property type="protein sequence ID" value="MFC2969730.1"/>
    <property type="molecule type" value="Genomic_DNA"/>
</dbReference>
<comment type="similarity">
    <text evidence="1">Belongs to the LysR transcriptional regulatory family.</text>
</comment>
<evidence type="ECO:0000256" key="1">
    <source>
        <dbReference type="ARBA" id="ARBA00009437"/>
    </source>
</evidence>
<keyword evidence="3" id="KW-0238">DNA-binding</keyword>
<dbReference type="SUPFAM" id="SSF53850">
    <property type="entry name" value="Periplasmic binding protein-like II"/>
    <property type="match status" value="1"/>
</dbReference>
<dbReference type="InterPro" id="IPR036388">
    <property type="entry name" value="WH-like_DNA-bd_sf"/>
</dbReference>
<dbReference type="CDD" id="cd05466">
    <property type="entry name" value="PBP2_LTTR_substrate"/>
    <property type="match status" value="1"/>
</dbReference>
<dbReference type="SUPFAM" id="SSF46785">
    <property type="entry name" value="Winged helix' DNA-binding domain"/>
    <property type="match status" value="1"/>
</dbReference>
<dbReference type="Pfam" id="PF03466">
    <property type="entry name" value="LysR_substrate"/>
    <property type="match status" value="1"/>
</dbReference>
<dbReference type="RefSeq" id="WP_377834493.1">
    <property type="nucleotide sequence ID" value="NZ_JBHRSK010000015.1"/>
</dbReference>
<dbReference type="Pfam" id="PF00126">
    <property type="entry name" value="HTH_1"/>
    <property type="match status" value="1"/>
</dbReference>
<keyword evidence="7" id="KW-1185">Reference proteome</keyword>
<organism evidence="6 7">
    <name type="scientific">Acidimangrovimonas pyrenivorans</name>
    <dbReference type="NCBI Taxonomy" id="2030798"/>
    <lineage>
        <taxon>Bacteria</taxon>
        <taxon>Pseudomonadati</taxon>
        <taxon>Pseudomonadota</taxon>
        <taxon>Alphaproteobacteria</taxon>
        <taxon>Rhodobacterales</taxon>
        <taxon>Paracoccaceae</taxon>
        <taxon>Acidimangrovimonas</taxon>
    </lineage>
</organism>
<evidence type="ECO:0000313" key="7">
    <source>
        <dbReference type="Proteomes" id="UP001595443"/>
    </source>
</evidence>
<evidence type="ECO:0000256" key="4">
    <source>
        <dbReference type="ARBA" id="ARBA00023163"/>
    </source>
</evidence>
<accession>A0ABV7ALK8</accession>
<evidence type="ECO:0000313" key="6">
    <source>
        <dbReference type="EMBL" id="MFC2969730.1"/>
    </source>
</evidence>
<proteinExistence type="inferred from homology"/>
<dbReference type="Gene3D" id="3.40.190.10">
    <property type="entry name" value="Periplasmic binding protein-like II"/>
    <property type="match status" value="2"/>
</dbReference>
<evidence type="ECO:0000256" key="2">
    <source>
        <dbReference type="ARBA" id="ARBA00023015"/>
    </source>
</evidence>
<evidence type="ECO:0000259" key="5">
    <source>
        <dbReference type="PROSITE" id="PS50931"/>
    </source>
</evidence>
<dbReference type="PRINTS" id="PR00039">
    <property type="entry name" value="HTHLYSR"/>
</dbReference>
<comment type="caution">
    <text evidence="6">The sequence shown here is derived from an EMBL/GenBank/DDBJ whole genome shotgun (WGS) entry which is preliminary data.</text>
</comment>
<name>A0ABV7ALK8_9RHOB</name>
<dbReference type="Proteomes" id="UP001595443">
    <property type="component" value="Unassembled WGS sequence"/>
</dbReference>
<dbReference type="PANTHER" id="PTHR30126:SF98">
    <property type="entry name" value="HTH-TYPE TRANSCRIPTIONAL ACTIVATOR BAUR"/>
    <property type="match status" value="1"/>
</dbReference>
<keyword evidence="2" id="KW-0805">Transcription regulation</keyword>
<feature type="domain" description="HTH lysR-type" evidence="5">
    <location>
        <begin position="25"/>
        <end position="82"/>
    </location>
</feature>
<dbReference type="Gene3D" id="1.10.10.10">
    <property type="entry name" value="Winged helix-like DNA-binding domain superfamily/Winged helix DNA-binding domain"/>
    <property type="match status" value="1"/>
</dbReference>
<sequence>MDDINPINTLDRTPDGPDGKFVTNLDWNLLRTFVVIAEEGSITRAASRLLRRQPAVSLALQRLETELGMRLIERGGGSFRLTAAGRELYARCVDIYGDIARLKEATTSAAREISGSVTIHLASHVTTPILDRVLTDLYRKHPGISYRMRIRSSAAVAEDVRDQHATLGICLVNRKLPLLDYDVLYREFFGFYCGPPHPLFGRENLRLEDLRNCDSVSFETDDLRDALRPVAQLRQQHLLDLRVVGQSIQLEEVQRMIRCGLGIGPLPVHVVERDVRDGLLWRLPPYSDAPAVDIHLVTNPRRRLSRAERLVVDALRDAIASEPLEARTYGGPETPQASA</sequence>
<dbReference type="InterPro" id="IPR005119">
    <property type="entry name" value="LysR_subst-bd"/>
</dbReference>
<evidence type="ECO:0000256" key="3">
    <source>
        <dbReference type="ARBA" id="ARBA00023125"/>
    </source>
</evidence>
<dbReference type="PANTHER" id="PTHR30126">
    <property type="entry name" value="HTH-TYPE TRANSCRIPTIONAL REGULATOR"/>
    <property type="match status" value="1"/>
</dbReference>
<gene>
    <name evidence="6" type="ORF">ACFOES_16645</name>
</gene>
<dbReference type="PROSITE" id="PS50931">
    <property type="entry name" value="HTH_LYSR"/>
    <property type="match status" value="1"/>
</dbReference>
<dbReference type="InterPro" id="IPR036390">
    <property type="entry name" value="WH_DNA-bd_sf"/>
</dbReference>
<protein>
    <submittedName>
        <fullName evidence="6">LysR family transcriptional regulator</fullName>
    </submittedName>
</protein>